<evidence type="ECO:0000256" key="8">
    <source>
        <dbReference type="ARBA" id="ARBA00022679"/>
    </source>
</evidence>
<comment type="function">
    <text evidence="10 12">Specifically methylates the N3 position of the uracil ring of uridine 1498 (m3U1498) in 16S rRNA. Acts on the fully assembled 30S ribosomal subunit.</text>
</comment>
<dbReference type="SUPFAM" id="SSF75217">
    <property type="entry name" value="alpha/beta knot"/>
    <property type="match status" value="1"/>
</dbReference>
<evidence type="ECO:0000256" key="11">
    <source>
        <dbReference type="ARBA" id="ARBA00047944"/>
    </source>
</evidence>
<dbReference type="PIRSF" id="PIRSF015601">
    <property type="entry name" value="MTase_slr0722"/>
    <property type="match status" value="1"/>
</dbReference>
<dbReference type="InterPro" id="IPR015947">
    <property type="entry name" value="PUA-like_sf"/>
</dbReference>
<sequence length="255" mass="28531">MQQFFAEPSWITESEILIRGADLNHMKNVLRMKVGEDVRINDGQGTTYLCCLNRYEKDQAVLDVFRKLDTETELPSEIILFQGLPKGDKMEWIVQKSVELGAHKIVPFSAKRSVVKLDEKKAVKKQERWQLIAKGAAEQSGRGVIPEVCGVCSFTEALEQAESLDVVLIPYELEEGMAETVRVIEQIEPGQSVGIFIGPEGGFEEAEVLRAKEKGARPVTLGKRILRTETAGLTTLSILMYHIESRAVSPKREES</sequence>
<proteinExistence type="inferred from homology"/>
<evidence type="ECO:0000313" key="18">
    <source>
        <dbReference type="Proteomes" id="UP000292665"/>
    </source>
</evidence>
<dbReference type="NCBIfam" id="TIGR00046">
    <property type="entry name" value="RsmE family RNA methyltransferase"/>
    <property type="match status" value="1"/>
</dbReference>
<dbReference type="EMBL" id="CYZO01000013">
    <property type="protein sequence ID" value="CUN94310.1"/>
    <property type="molecule type" value="Genomic_DNA"/>
</dbReference>
<evidence type="ECO:0000259" key="13">
    <source>
        <dbReference type="Pfam" id="PF04452"/>
    </source>
</evidence>
<reference evidence="15 17" key="1">
    <citation type="submission" date="2015-09" db="EMBL/GenBank/DDBJ databases">
        <authorList>
            <consortium name="Pathogen Informatics"/>
        </authorList>
    </citation>
    <scope>NUCLEOTIDE SEQUENCE [LARGE SCALE GENOMIC DNA]</scope>
    <source>
        <strain evidence="15 17">2789STDY5834841</strain>
    </source>
</reference>
<comment type="subcellular location">
    <subcellularLocation>
        <location evidence="1 12">Cytoplasm</location>
    </subcellularLocation>
</comment>
<evidence type="ECO:0000256" key="2">
    <source>
        <dbReference type="ARBA" id="ARBA00005528"/>
    </source>
</evidence>
<comment type="similarity">
    <text evidence="2 12">Belongs to the RNA methyltransferase RsmE family.</text>
</comment>
<keyword evidence="5 12" id="KW-0963">Cytoplasm</keyword>
<evidence type="ECO:0000256" key="6">
    <source>
        <dbReference type="ARBA" id="ARBA00022552"/>
    </source>
</evidence>
<dbReference type="InterPro" id="IPR046887">
    <property type="entry name" value="RsmE_PUA-like"/>
</dbReference>
<name>A0A174B3H2_9FIRM</name>
<evidence type="ECO:0000256" key="7">
    <source>
        <dbReference type="ARBA" id="ARBA00022603"/>
    </source>
</evidence>
<dbReference type="GeneID" id="97329955"/>
<dbReference type="InterPro" id="IPR006700">
    <property type="entry name" value="RsmE"/>
</dbReference>
<dbReference type="Proteomes" id="UP000292665">
    <property type="component" value="Unassembled WGS sequence"/>
</dbReference>
<dbReference type="EMBL" id="RCYR01000012">
    <property type="protein sequence ID" value="RYS80106.1"/>
    <property type="molecule type" value="Genomic_DNA"/>
</dbReference>
<evidence type="ECO:0000313" key="17">
    <source>
        <dbReference type="Proteomes" id="UP000095787"/>
    </source>
</evidence>
<evidence type="ECO:0000256" key="3">
    <source>
        <dbReference type="ARBA" id="ARBA00012328"/>
    </source>
</evidence>
<dbReference type="AlphaFoldDB" id="A0A174B3H2"/>
<feature type="domain" description="Ribosomal RNA small subunit methyltransferase E methyltransferase" evidence="13">
    <location>
        <begin position="73"/>
        <end position="240"/>
    </location>
</feature>
<evidence type="ECO:0000259" key="14">
    <source>
        <dbReference type="Pfam" id="PF20260"/>
    </source>
</evidence>
<dbReference type="InterPro" id="IPR046886">
    <property type="entry name" value="RsmE_MTase_dom"/>
</dbReference>
<dbReference type="Gene3D" id="3.40.1280.10">
    <property type="match status" value="1"/>
</dbReference>
<gene>
    <name evidence="15" type="primary">rsmE</name>
    <name evidence="16" type="ORF">EAI93_07450</name>
    <name evidence="15" type="ORF">ERS852456_01210</name>
</gene>
<evidence type="ECO:0000256" key="9">
    <source>
        <dbReference type="ARBA" id="ARBA00022691"/>
    </source>
</evidence>
<evidence type="ECO:0000256" key="4">
    <source>
        <dbReference type="ARBA" id="ARBA00013673"/>
    </source>
</evidence>
<evidence type="ECO:0000256" key="5">
    <source>
        <dbReference type="ARBA" id="ARBA00022490"/>
    </source>
</evidence>
<accession>A0A174B3H2</accession>
<evidence type="ECO:0000256" key="12">
    <source>
        <dbReference type="PIRNR" id="PIRNR015601"/>
    </source>
</evidence>
<feature type="domain" description="Ribosomal RNA small subunit methyltransferase E PUA-like" evidence="14">
    <location>
        <begin position="18"/>
        <end position="63"/>
    </location>
</feature>
<keyword evidence="7 12" id="KW-0489">Methyltransferase</keyword>
<organism evidence="15 17">
    <name type="scientific">[Ruminococcus] torques</name>
    <dbReference type="NCBI Taxonomy" id="33039"/>
    <lineage>
        <taxon>Bacteria</taxon>
        <taxon>Bacillati</taxon>
        <taxon>Bacillota</taxon>
        <taxon>Clostridia</taxon>
        <taxon>Lachnospirales</taxon>
        <taxon>Lachnospiraceae</taxon>
        <taxon>Mediterraneibacter</taxon>
    </lineage>
</organism>
<keyword evidence="6 12" id="KW-0698">rRNA processing</keyword>
<dbReference type="Proteomes" id="UP000095787">
    <property type="component" value="Unassembled WGS sequence"/>
</dbReference>
<protein>
    <recommendedName>
        <fullName evidence="4 12">Ribosomal RNA small subunit methyltransferase E</fullName>
        <ecNumber evidence="3 12">2.1.1.193</ecNumber>
    </recommendedName>
</protein>
<evidence type="ECO:0000313" key="16">
    <source>
        <dbReference type="EMBL" id="RYS80106.1"/>
    </source>
</evidence>
<dbReference type="PANTHER" id="PTHR30027:SF3">
    <property type="entry name" value="16S RRNA (URACIL(1498)-N(3))-METHYLTRANSFERASE"/>
    <property type="match status" value="1"/>
</dbReference>
<reference evidence="16 18" key="2">
    <citation type="journal article" date="2019" name="Science, e1252229">
        <title>Invertible promoters mediate bacterial phase variation, antibiotic resistance, and host adaptation in the gut.</title>
        <authorList>
            <person name="Jiang X."/>
            <person name="Hall A.B."/>
            <person name="Arthur T.D."/>
            <person name="Plichta D.R."/>
            <person name="Covington C.T."/>
            <person name="Poyet M."/>
            <person name="Crothers J."/>
            <person name="Moses P.L."/>
            <person name="Tolonen A.C."/>
            <person name="Vlamakis H."/>
            <person name="Alm E.J."/>
            <person name="Xavier R.J."/>
        </authorList>
    </citation>
    <scope>NUCLEOTIDE SEQUENCE [LARGE SCALE GENOMIC DNA]</scope>
    <source>
        <strain evidence="16">Aa_0143</strain>
        <strain evidence="18">aa_0143</strain>
    </source>
</reference>
<dbReference type="PANTHER" id="PTHR30027">
    <property type="entry name" value="RIBOSOMAL RNA SMALL SUBUNIT METHYLTRANSFERASE E"/>
    <property type="match status" value="1"/>
</dbReference>
<comment type="catalytic activity">
    <reaction evidence="11 12">
        <text>uridine(1498) in 16S rRNA + S-adenosyl-L-methionine = N(3)-methyluridine(1498) in 16S rRNA + S-adenosyl-L-homocysteine + H(+)</text>
        <dbReference type="Rhea" id="RHEA:42920"/>
        <dbReference type="Rhea" id="RHEA-COMP:10283"/>
        <dbReference type="Rhea" id="RHEA-COMP:10284"/>
        <dbReference type="ChEBI" id="CHEBI:15378"/>
        <dbReference type="ChEBI" id="CHEBI:57856"/>
        <dbReference type="ChEBI" id="CHEBI:59789"/>
        <dbReference type="ChEBI" id="CHEBI:65315"/>
        <dbReference type="ChEBI" id="CHEBI:74502"/>
        <dbReference type="EC" id="2.1.1.193"/>
    </reaction>
</comment>
<dbReference type="SUPFAM" id="SSF88697">
    <property type="entry name" value="PUA domain-like"/>
    <property type="match status" value="1"/>
</dbReference>
<dbReference type="GO" id="GO:0070475">
    <property type="term" value="P:rRNA base methylation"/>
    <property type="evidence" value="ECO:0007669"/>
    <property type="project" value="TreeGrafter"/>
</dbReference>
<dbReference type="RefSeq" id="WP_004848072.1">
    <property type="nucleotide sequence ID" value="NZ_AP028249.1"/>
</dbReference>
<dbReference type="GO" id="GO:0070042">
    <property type="term" value="F:rRNA (uridine-N3-)-methyltransferase activity"/>
    <property type="evidence" value="ECO:0007669"/>
    <property type="project" value="TreeGrafter"/>
</dbReference>
<keyword evidence="9 12" id="KW-0949">S-adenosyl-L-methionine</keyword>
<dbReference type="InterPro" id="IPR029026">
    <property type="entry name" value="tRNA_m1G_MTases_N"/>
</dbReference>
<evidence type="ECO:0000313" key="15">
    <source>
        <dbReference type="EMBL" id="CUN94310.1"/>
    </source>
</evidence>
<dbReference type="NCBIfam" id="NF008692">
    <property type="entry name" value="PRK11713.1-5"/>
    <property type="match status" value="1"/>
</dbReference>
<dbReference type="InterPro" id="IPR029028">
    <property type="entry name" value="Alpha/beta_knot_MTases"/>
</dbReference>
<dbReference type="GO" id="GO:0005737">
    <property type="term" value="C:cytoplasm"/>
    <property type="evidence" value="ECO:0007669"/>
    <property type="project" value="UniProtKB-SubCell"/>
</dbReference>
<keyword evidence="8 12" id="KW-0808">Transferase</keyword>
<dbReference type="Pfam" id="PF04452">
    <property type="entry name" value="Methyltrans_RNA"/>
    <property type="match status" value="1"/>
</dbReference>
<dbReference type="Pfam" id="PF20260">
    <property type="entry name" value="PUA_4"/>
    <property type="match status" value="1"/>
</dbReference>
<dbReference type="EC" id="2.1.1.193" evidence="3 12"/>
<dbReference type="CDD" id="cd18084">
    <property type="entry name" value="RsmE-like"/>
    <property type="match status" value="1"/>
</dbReference>
<evidence type="ECO:0000256" key="10">
    <source>
        <dbReference type="ARBA" id="ARBA00025699"/>
    </source>
</evidence>
<evidence type="ECO:0000256" key="1">
    <source>
        <dbReference type="ARBA" id="ARBA00004496"/>
    </source>
</evidence>